<comment type="caution">
    <text evidence="1">The sequence shown here is derived from an EMBL/GenBank/DDBJ whole genome shotgun (WGS) entry which is preliminary data.</text>
</comment>
<organism evidence="1 2">
    <name type="scientific">Lamprobacter modestohalophilus</name>
    <dbReference type="NCBI Taxonomy" id="1064514"/>
    <lineage>
        <taxon>Bacteria</taxon>
        <taxon>Pseudomonadati</taxon>
        <taxon>Pseudomonadota</taxon>
        <taxon>Gammaproteobacteria</taxon>
        <taxon>Chromatiales</taxon>
        <taxon>Chromatiaceae</taxon>
        <taxon>Lamprobacter</taxon>
    </lineage>
</organism>
<gene>
    <name evidence="1" type="ORF">CKO42_17175</name>
</gene>
<sequence>MARVVIADAGLLIAFAGIDGLFIPRALFSRICITASVRDECLVAEVVDAQRITASIRDGWLAVEAGSGESVPLTPSLGLGESDSIRLALEDQEHSLLILDDRLARRYALRKGLNVVGSVRLLDLAERRGLIQSAEASIKQMSDVGYRVSIALLEQVRTSPCGFH</sequence>
<evidence type="ECO:0000313" key="2">
    <source>
        <dbReference type="Proteomes" id="UP001138768"/>
    </source>
</evidence>
<reference evidence="1 2" key="1">
    <citation type="journal article" date="2020" name="Microorganisms">
        <title>Osmotic Adaptation and Compatible Solute Biosynthesis of Phototrophic Bacteria as Revealed from Genome Analyses.</title>
        <authorList>
            <person name="Imhoff J.F."/>
            <person name="Rahn T."/>
            <person name="Kunzel S."/>
            <person name="Keller A."/>
            <person name="Neulinger S.C."/>
        </authorList>
    </citation>
    <scope>NUCLEOTIDE SEQUENCE [LARGE SCALE GENOMIC DNA]</scope>
    <source>
        <strain evidence="1 2">DSM 25653</strain>
    </source>
</reference>
<dbReference type="Pfam" id="PF11848">
    <property type="entry name" value="DUF3368"/>
    <property type="match status" value="1"/>
</dbReference>
<dbReference type="InterPro" id="IPR021799">
    <property type="entry name" value="PIN-like_prokaryotic"/>
</dbReference>
<proteinExistence type="predicted"/>
<dbReference type="AlphaFoldDB" id="A0A9X1B558"/>
<dbReference type="EMBL" id="NRRY01000032">
    <property type="protein sequence ID" value="MBK1620143.1"/>
    <property type="molecule type" value="Genomic_DNA"/>
</dbReference>
<keyword evidence="2" id="KW-1185">Reference proteome</keyword>
<name>A0A9X1B558_9GAMM</name>
<dbReference type="Proteomes" id="UP001138768">
    <property type="component" value="Unassembled WGS sequence"/>
</dbReference>
<dbReference type="PANTHER" id="PTHR39550:SF1">
    <property type="entry name" value="SLL0658 PROTEIN"/>
    <property type="match status" value="1"/>
</dbReference>
<evidence type="ECO:0000313" key="1">
    <source>
        <dbReference type="EMBL" id="MBK1620143.1"/>
    </source>
</evidence>
<dbReference type="PANTHER" id="PTHR39550">
    <property type="entry name" value="SLL0658 PROTEIN"/>
    <property type="match status" value="1"/>
</dbReference>
<evidence type="ECO:0008006" key="3">
    <source>
        <dbReference type="Google" id="ProtNLM"/>
    </source>
</evidence>
<protein>
    <recommendedName>
        <fullName evidence="3">DUF3368 domain-containing protein</fullName>
    </recommendedName>
</protein>
<accession>A0A9X1B558</accession>
<dbReference type="RefSeq" id="WP_200246671.1">
    <property type="nucleotide sequence ID" value="NZ_NRRY01000032.1"/>
</dbReference>